<dbReference type="EMBL" id="SNRW01011148">
    <property type="protein sequence ID" value="KAA6375551.1"/>
    <property type="molecule type" value="Genomic_DNA"/>
</dbReference>
<proteinExistence type="predicted"/>
<dbReference type="Proteomes" id="UP000324800">
    <property type="component" value="Unassembled WGS sequence"/>
</dbReference>
<evidence type="ECO:0008006" key="4">
    <source>
        <dbReference type="Google" id="ProtNLM"/>
    </source>
</evidence>
<evidence type="ECO:0000256" key="1">
    <source>
        <dbReference type="SAM" id="SignalP"/>
    </source>
</evidence>
<dbReference type="InterPro" id="IPR011050">
    <property type="entry name" value="Pectin_lyase_fold/virulence"/>
</dbReference>
<feature type="chain" id="PRO_5023851009" description="Right handed beta helix domain-containing protein" evidence="1">
    <location>
        <begin position="21"/>
        <end position="628"/>
    </location>
</feature>
<name>A0A5J4V0F9_9EUKA</name>
<accession>A0A5J4V0F9</accession>
<dbReference type="AlphaFoldDB" id="A0A5J4V0F9"/>
<dbReference type="SMART" id="SM00710">
    <property type="entry name" value="PbH1"/>
    <property type="match status" value="3"/>
</dbReference>
<feature type="signal peptide" evidence="1">
    <location>
        <begin position="1"/>
        <end position="20"/>
    </location>
</feature>
<reference evidence="2 3" key="1">
    <citation type="submission" date="2019-03" db="EMBL/GenBank/DDBJ databases">
        <title>Single cell metagenomics reveals metabolic interactions within the superorganism composed of flagellate Streblomastix strix and complex community of Bacteroidetes bacteria on its surface.</title>
        <authorList>
            <person name="Treitli S.C."/>
            <person name="Kolisko M."/>
            <person name="Husnik F."/>
            <person name="Keeling P."/>
            <person name="Hampl V."/>
        </authorList>
    </citation>
    <scope>NUCLEOTIDE SEQUENCE [LARGE SCALE GENOMIC DNA]</scope>
    <source>
        <strain evidence="2">ST1C</strain>
    </source>
</reference>
<dbReference type="InterPro" id="IPR006626">
    <property type="entry name" value="PbH1"/>
</dbReference>
<keyword evidence="1" id="KW-0732">Signal</keyword>
<protein>
    <recommendedName>
        <fullName evidence="4">Right handed beta helix domain-containing protein</fullName>
    </recommendedName>
</protein>
<evidence type="ECO:0000313" key="3">
    <source>
        <dbReference type="Proteomes" id="UP000324800"/>
    </source>
</evidence>
<gene>
    <name evidence="2" type="ORF">EZS28_028922</name>
</gene>
<evidence type="ECO:0000313" key="2">
    <source>
        <dbReference type="EMBL" id="KAA6375551.1"/>
    </source>
</evidence>
<dbReference type="SUPFAM" id="SSF51126">
    <property type="entry name" value="Pectin lyase-like"/>
    <property type="match status" value="1"/>
</dbReference>
<organism evidence="2 3">
    <name type="scientific">Streblomastix strix</name>
    <dbReference type="NCBI Taxonomy" id="222440"/>
    <lineage>
        <taxon>Eukaryota</taxon>
        <taxon>Metamonada</taxon>
        <taxon>Preaxostyla</taxon>
        <taxon>Oxymonadida</taxon>
        <taxon>Streblomastigidae</taxon>
        <taxon>Streblomastix</taxon>
    </lineage>
</organism>
<comment type="caution">
    <text evidence="2">The sequence shown here is derived from an EMBL/GenBank/DDBJ whole genome shotgun (WGS) entry which is preliminary data.</text>
</comment>
<sequence>MFAIILAFTLLSFGSQSNFGKQPQYVFNDSADSSVSLVDGNELDLNQQNQEIKPKNDVCMQTVGSTGDKQTIAEAITESCIEGQNYEITLIDAVHMEELNVDLNSTILIQGTTSDGEKQTVWIAKNESDSIYATNTLSIDVHALTLKYIDFEYQLISGDKISPSGYIISTSQMNQLKSSLTVENCNFRSFGNESSQIQGMIHIIEGANATFISCSFRDAFSQRPLIQIQSADQATFINNNLRNIRQRGQSGVLTVEFTQRINWKVVITGNSFEYCLGDSSAAIRIEAQSSDNSTSLQINNNRITNCAGTSTGGIFISQQYFKLLELMDNHFENNTARNRDDNSGCDVYINNRISAAFDNKEQYYKDALFNSQSNNPKSVYYQSTGVTSKISLNSISGYCWDPLLEPLCQCNGGTALNPTPIGCICQQNQTEEQCECKSENDPRNVCKCIPVGDPRVTKCSDSIPCDQATSIQLTALSTDICECIPVGDPRVTQCSDSIPCDSATSIQLTALSTDICECIPVGDPRVTQCSDSIPCNQATSIQLTALSTDICECIPVGDPRANKCSDSIPCDQATSIQLTTLSTDICQCIPVGDPRSKEAGICESAQQVNAFKSITISFVLLPMLFLIF</sequence>